<feature type="region of interest" description="Disordered" evidence="2">
    <location>
        <begin position="257"/>
        <end position="278"/>
    </location>
</feature>
<reference evidence="3 4" key="1">
    <citation type="journal article" date="2019" name="Int. J. Syst. Evol. Microbiol.">
        <title>The Global Catalogue of Microorganisms (GCM) 10K type strain sequencing project: providing services to taxonomists for standard genome sequencing and annotation.</title>
        <authorList>
            <consortium name="The Broad Institute Genomics Platform"/>
            <consortium name="The Broad Institute Genome Sequencing Center for Infectious Disease"/>
            <person name="Wu L."/>
            <person name="Ma J."/>
        </authorList>
    </citation>
    <scope>NUCLEOTIDE SEQUENCE [LARGE SCALE GENOMIC DNA]</scope>
    <source>
        <strain evidence="3 4">SKJ47</strain>
    </source>
</reference>
<evidence type="ECO:0000256" key="1">
    <source>
        <dbReference type="SAM" id="Coils"/>
    </source>
</evidence>
<comment type="caution">
    <text evidence="3">The sequence shown here is derived from an EMBL/GenBank/DDBJ whole genome shotgun (WGS) entry which is preliminary data.</text>
</comment>
<feature type="coiled-coil region" evidence="1">
    <location>
        <begin position="46"/>
        <end position="150"/>
    </location>
</feature>
<evidence type="ECO:0000313" key="3">
    <source>
        <dbReference type="EMBL" id="MFC6893120.1"/>
    </source>
</evidence>
<gene>
    <name evidence="3" type="ORF">ACFQE9_10970</name>
</gene>
<dbReference type="SUPFAM" id="SSF57997">
    <property type="entry name" value="Tropomyosin"/>
    <property type="match status" value="1"/>
</dbReference>
<accession>A0ABD5UUD8</accession>
<sequence>MTLSAGDDWPEDVEGLASDGQRELLARAIVNLAEERDIDVPDAETIERMRADVHDLERDVETVERDVNAIERDVDGIEDDVGALRTELEEQITDVRNRVIQVLEEVESRAPKDHEHADVEVDIDDLETAVDDLSSRIDDLEGDLESADSVSDSLAAHDERVSEFETKLTRVAKAVVSTQRRLGKLEALRSRRKALEDILSRANHHGITKAACRNCEDAVYVGLLAKPRCPHCDTPFESVEPKSGFFGKPWLTIGDRPALEGEVDGPEAAADILEDDDG</sequence>
<evidence type="ECO:0008006" key="5">
    <source>
        <dbReference type="Google" id="ProtNLM"/>
    </source>
</evidence>
<keyword evidence="4" id="KW-1185">Reference proteome</keyword>
<dbReference type="Proteomes" id="UP001596296">
    <property type="component" value="Unassembled WGS sequence"/>
</dbReference>
<dbReference type="EMBL" id="JBHSXL010000009">
    <property type="protein sequence ID" value="MFC6893120.1"/>
    <property type="molecule type" value="Genomic_DNA"/>
</dbReference>
<evidence type="ECO:0000256" key="2">
    <source>
        <dbReference type="SAM" id="MobiDB-lite"/>
    </source>
</evidence>
<dbReference type="RefSeq" id="WP_379744353.1">
    <property type="nucleotide sequence ID" value="NZ_JBHSVN010000001.1"/>
</dbReference>
<name>A0ABD5UUD8_9EURY</name>
<proteinExistence type="predicted"/>
<protein>
    <recommendedName>
        <fullName evidence="5">t-SNARE coiled-coil homology domain-containing protein</fullName>
    </recommendedName>
</protein>
<keyword evidence="1" id="KW-0175">Coiled coil</keyword>
<dbReference type="Gene3D" id="1.20.5.340">
    <property type="match status" value="1"/>
</dbReference>
<dbReference type="AlphaFoldDB" id="A0ABD5UUD8"/>
<organism evidence="3 4">
    <name type="scientific">Halopenitus salinus</name>
    <dbReference type="NCBI Taxonomy" id="1198295"/>
    <lineage>
        <taxon>Archaea</taxon>
        <taxon>Methanobacteriati</taxon>
        <taxon>Methanobacteriota</taxon>
        <taxon>Stenosarchaea group</taxon>
        <taxon>Halobacteria</taxon>
        <taxon>Halobacteriales</taxon>
        <taxon>Haloferacaceae</taxon>
        <taxon>Halopenitus</taxon>
    </lineage>
</organism>
<dbReference type="Gene3D" id="1.20.5.190">
    <property type="match status" value="1"/>
</dbReference>
<evidence type="ECO:0000313" key="4">
    <source>
        <dbReference type="Proteomes" id="UP001596296"/>
    </source>
</evidence>